<dbReference type="EMBL" id="QKZS01000020">
    <property type="protein sequence ID" value="PZX48752.1"/>
    <property type="molecule type" value="Genomic_DNA"/>
</dbReference>
<evidence type="ECO:0000313" key="2">
    <source>
        <dbReference type="Proteomes" id="UP000249538"/>
    </source>
</evidence>
<evidence type="ECO:0000313" key="1">
    <source>
        <dbReference type="EMBL" id="PZX48752.1"/>
    </source>
</evidence>
<feature type="non-terminal residue" evidence="1">
    <location>
        <position position="58"/>
    </location>
</feature>
<sequence>MLVKVGGKDSDSVVSALIARVQHLPQGVMASLTWDRGTELAYHRKFTIATDVSVYFCD</sequence>
<dbReference type="Proteomes" id="UP000249538">
    <property type="component" value="Unassembled WGS sequence"/>
</dbReference>
<protein>
    <submittedName>
        <fullName evidence="1">IS30 family transposase</fullName>
    </submittedName>
</protein>
<organism evidence="1 2">
    <name type="scientific">Cereibacter changlensis</name>
    <dbReference type="NCBI Taxonomy" id="402884"/>
    <lineage>
        <taxon>Bacteria</taxon>
        <taxon>Pseudomonadati</taxon>
        <taxon>Pseudomonadota</taxon>
        <taxon>Alphaproteobacteria</taxon>
        <taxon>Rhodobacterales</taxon>
        <taxon>Paracoccaceae</taxon>
        <taxon>Cereibacter</taxon>
    </lineage>
</organism>
<accession>A0A2W7SDP3</accession>
<comment type="caution">
    <text evidence="1">The sequence shown here is derived from an EMBL/GenBank/DDBJ whole genome shotgun (WGS) entry which is preliminary data.</text>
</comment>
<gene>
    <name evidence="1" type="ORF">LX76_04123</name>
</gene>
<reference evidence="1 2" key="1">
    <citation type="submission" date="2018-06" db="EMBL/GenBank/DDBJ databases">
        <title>Genomic Encyclopedia of Archaeal and Bacterial Type Strains, Phase II (KMG-II): from individual species to whole genera.</title>
        <authorList>
            <person name="Goeker M."/>
        </authorList>
    </citation>
    <scope>NUCLEOTIDE SEQUENCE [LARGE SCALE GENOMIC DNA]</scope>
    <source>
        <strain evidence="1 2">DSM 18774</strain>
    </source>
</reference>
<name>A0A2W7SDP3_9RHOB</name>
<proteinExistence type="predicted"/>
<dbReference type="AlphaFoldDB" id="A0A2W7SDP3"/>